<protein>
    <submittedName>
        <fullName evidence="4">AGE family epimerase/isomerase</fullName>
    </submittedName>
    <submittedName>
        <fullName evidence="3">Mannose-6-phosphate isomerase</fullName>
        <ecNumber evidence="3">5.3.1.8</ecNumber>
    </submittedName>
</protein>
<keyword evidence="2 3" id="KW-0413">Isomerase</keyword>
<accession>A0A839URX1</accession>
<comment type="caution">
    <text evidence="3">The sequence shown here is derived from an EMBL/GenBank/DDBJ whole genome shotgun (WGS) entry which is preliminary data.</text>
</comment>
<dbReference type="RefSeq" id="WP_176625472.1">
    <property type="nucleotide sequence ID" value="NZ_JABXXQ010000327.1"/>
</dbReference>
<evidence type="ECO:0000313" key="6">
    <source>
        <dbReference type="Proteomes" id="UP000565205"/>
    </source>
</evidence>
<keyword evidence="5" id="KW-1185">Reference proteome</keyword>
<organism evidence="3 5">
    <name type="scientific">Endobacter medicaginis</name>
    <dbReference type="NCBI Taxonomy" id="1181271"/>
    <lineage>
        <taxon>Bacteria</taxon>
        <taxon>Pseudomonadati</taxon>
        <taxon>Pseudomonadota</taxon>
        <taxon>Alphaproteobacteria</taxon>
        <taxon>Acetobacterales</taxon>
        <taxon>Acetobacteraceae</taxon>
        <taxon>Endobacter</taxon>
    </lineage>
</organism>
<reference evidence="4 6" key="1">
    <citation type="submission" date="2020-06" db="EMBL/GenBank/DDBJ databases">
        <title>Description of novel acetic acid bacteria.</title>
        <authorList>
            <person name="Sombolestani A."/>
        </authorList>
    </citation>
    <scope>NUCLEOTIDE SEQUENCE [LARGE SCALE GENOMIC DNA]</scope>
    <source>
        <strain evidence="4 6">LMG 26838</strain>
    </source>
</reference>
<dbReference type="SUPFAM" id="SSF48208">
    <property type="entry name" value="Six-hairpin glycosidases"/>
    <property type="match status" value="1"/>
</dbReference>
<gene>
    <name evidence="3" type="ORF">FHR90_000332</name>
    <name evidence="4" type="ORF">HUK83_13110</name>
</gene>
<dbReference type="Gene3D" id="1.50.10.10">
    <property type="match status" value="1"/>
</dbReference>
<reference evidence="3 5" key="2">
    <citation type="submission" date="2020-08" db="EMBL/GenBank/DDBJ databases">
        <title>Genomic Encyclopedia of Type Strains, Phase III (KMG-III): the genomes of soil and plant-associated and newly described type strains.</title>
        <authorList>
            <person name="Whitman W."/>
        </authorList>
    </citation>
    <scope>NUCLEOTIDE SEQUENCE [LARGE SCALE GENOMIC DNA]</scope>
    <source>
        <strain evidence="3 5">CECT 8088</strain>
    </source>
</reference>
<dbReference type="AlphaFoldDB" id="A0A839URX1"/>
<dbReference type="InterPro" id="IPR012341">
    <property type="entry name" value="6hp_glycosidase-like_sf"/>
</dbReference>
<dbReference type="Proteomes" id="UP000557688">
    <property type="component" value="Unassembled WGS sequence"/>
</dbReference>
<evidence type="ECO:0000313" key="5">
    <source>
        <dbReference type="Proteomes" id="UP000557688"/>
    </source>
</evidence>
<dbReference type="EMBL" id="JACHXV010000001">
    <property type="protein sequence ID" value="MBB3172526.1"/>
    <property type="molecule type" value="Genomic_DNA"/>
</dbReference>
<proteinExistence type="inferred from homology"/>
<dbReference type="Proteomes" id="UP000565205">
    <property type="component" value="Unassembled WGS sequence"/>
</dbReference>
<dbReference type="Pfam" id="PF07221">
    <property type="entry name" value="GlcNAc_2-epim"/>
    <property type="match status" value="1"/>
</dbReference>
<evidence type="ECO:0000313" key="4">
    <source>
        <dbReference type="EMBL" id="NVN31268.1"/>
    </source>
</evidence>
<dbReference type="GO" id="GO:0005975">
    <property type="term" value="P:carbohydrate metabolic process"/>
    <property type="evidence" value="ECO:0007669"/>
    <property type="project" value="InterPro"/>
</dbReference>
<dbReference type="EC" id="5.3.1.8" evidence="3"/>
<evidence type="ECO:0000256" key="2">
    <source>
        <dbReference type="ARBA" id="ARBA00023235"/>
    </source>
</evidence>
<sequence length="368" mass="41070">MLAATTRLTHPALTWRRNALELWGERGIDSRGLFYEQLDFNGRGDADSRRRMRVQARQLYVFARAESRGEAGAAEVVDRGFPAFQRFCAHQEAGWIHLLEADGSPADILRDTYDHAFVLFALAALARTASHGAQARALAQSTLGWLDEVLAHEAGGFHEGHPASLPRRSNPHMHLLEAMLAWYRVEGDRQFLDRANIIGGLFEKHFFDPAHDTLGEHFNDDWSVVAPPLGDSVEPGHHFEWCWLLVRLAEAGGADYREQAARLYRFALAHGLDAHGFAVDEIDRDGRPRRMSRRLWPQTELIKAHVAMGERDAAETSFRALADTYLATATPGLWIDQFDAAGHGVSPVVPASTLYHIDVAIDELTAGR</sequence>
<evidence type="ECO:0000313" key="3">
    <source>
        <dbReference type="EMBL" id="MBB3172526.1"/>
    </source>
</evidence>
<name>A0A839URX1_9PROT</name>
<dbReference type="InterPro" id="IPR010819">
    <property type="entry name" value="AGE/CE"/>
</dbReference>
<evidence type="ECO:0000256" key="1">
    <source>
        <dbReference type="ARBA" id="ARBA00008558"/>
    </source>
</evidence>
<comment type="similarity">
    <text evidence="1">Belongs to the N-acylglucosamine 2-epimerase family.</text>
</comment>
<dbReference type="PANTHER" id="PTHR15108">
    <property type="entry name" value="N-ACYLGLUCOSAMINE-2-EPIMERASE"/>
    <property type="match status" value="1"/>
</dbReference>
<dbReference type="EMBL" id="JABXXQ010000327">
    <property type="protein sequence ID" value="NVN31268.1"/>
    <property type="molecule type" value="Genomic_DNA"/>
</dbReference>
<dbReference type="InterPro" id="IPR008928">
    <property type="entry name" value="6-hairpin_glycosidase_sf"/>
</dbReference>
<dbReference type="GO" id="GO:0004476">
    <property type="term" value="F:mannose-6-phosphate isomerase activity"/>
    <property type="evidence" value="ECO:0007669"/>
    <property type="project" value="UniProtKB-EC"/>
</dbReference>